<evidence type="ECO:0000259" key="6">
    <source>
        <dbReference type="PROSITE" id="PS51775"/>
    </source>
</evidence>
<protein>
    <submittedName>
        <fullName evidence="8 9">Uncharacterized protein LOC111286513</fullName>
    </submittedName>
</protein>
<comment type="subcellular location">
    <subcellularLocation>
        <location evidence="1">Membrane</location>
    </subcellularLocation>
</comment>
<evidence type="ECO:0000313" key="7">
    <source>
        <dbReference type="Proteomes" id="UP000515121"/>
    </source>
</evidence>
<dbReference type="RefSeq" id="XP_022732255.1">
    <property type="nucleotide sequence ID" value="XM_022876520.1"/>
</dbReference>
<dbReference type="PANTHER" id="PTHR31422:SF1">
    <property type="entry name" value="GTD-BINDING DOMAIN-CONTAINING PROTEIN"/>
    <property type="match status" value="1"/>
</dbReference>
<dbReference type="PANTHER" id="PTHR31422">
    <property type="entry name" value="BNAANNG28530D PROTEIN"/>
    <property type="match status" value="1"/>
</dbReference>
<gene>
    <name evidence="8 9" type="primary">LOC111286513</name>
</gene>
<dbReference type="Pfam" id="PF04576">
    <property type="entry name" value="Zein-binding"/>
    <property type="match status" value="1"/>
</dbReference>
<keyword evidence="2" id="KW-0812">Transmembrane</keyword>
<name>A0A6P5XVM4_DURZI</name>
<dbReference type="AlphaFoldDB" id="A0A6P5XVM4"/>
<dbReference type="GO" id="GO:0016020">
    <property type="term" value="C:membrane"/>
    <property type="evidence" value="ECO:0007669"/>
    <property type="project" value="UniProtKB-SubCell"/>
</dbReference>
<dbReference type="GO" id="GO:0080115">
    <property type="term" value="F:myosin XI tail binding"/>
    <property type="evidence" value="ECO:0007669"/>
    <property type="project" value="UniProtKB-ARBA"/>
</dbReference>
<keyword evidence="7" id="KW-1185">Reference proteome</keyword>
<evidence type="ECO:0000256" key="2">
    <source>
        <dbReference type="ARBA" id="ARBA00022692"/>
    </source>
</evidence>
<keyword evidence="3" id="KW-1133">Transmembrane helix</keyword>
<feature type="coiled-coil region" evidence="5">
    <location>
        <begin position="15"/>
        <end position="74"/>
    </location>
</feature>
<evidence type="ECO:0000256" key="3">
    <source>
        <dbReference type="ARBA" id="ARBA00022989"/>
    </source>
</evidence>
<dbReference type="RefSeq" id="XP_022732254.1">
    <property type="nucleotide sequence ID" value="XM_022876519.1"/>
</dbReference>
<evidence type="ECO:0000313" key="8">
    <source>
        <dbReference type="RefSeq" id="XP_022732254.1"/>
    </source>
</evidence>
<evidence type="ECO:0000256" key="5">
    <source>
        <dbReference type="SAM" id="Coils"/>
    </source>
</evidence>
<dbReference type="OrthoDB" id="1105498at2759"/>
<evidence type="ECO:0000313" key="9">
    <source>
        <dbReference type="RefSeq" id="XP_022732255.1"/>
    </source>
</evidence>
<feature type="domain" description="GTD-binding" evidence="6">
    <location>
        <begin position="13"/>
        <end position="111"/>
    </location>
</feature>
<evidence type="ECO:0000256" key="4">
    <source>
        <dbReference type="ARBA" id="ARBA00023136"/>
    </source>
</evidence>
<evidence type="ECO:0000256" key="1">
    <source>
        <dbReference type="ARBA" id="ARBA00004370"/>
    </source>
</evidence>
<keyword evidence="5" id="KW-0175">Coiled coil</keyword>
<accession>A0A6P5XVM4</accession>
<sequence length="511" mass="58003">MAGSIASSPIQETDITVLNETLRSQQQLLQKLYAELDVERESSATATNEALSMILRLQGEKAALKMEASQYKRLAEEKICHAEESLAIFEDLMYQKEMEISSLEYQIQAYKYKLLSLGCDDLGDTGTPSFPENTYAEKNDAFPGEKGFKATVRRLSSLPATLPTDFHQKKTTSDGEKYPTPVPDLFSRIVAGKSDLVVRDQSLDSKRSSVHSAAGDFDSYWEQIRMLDEKVKEISDCKEVGQNNFSKVKVESGSRSTSSFTDPSRANFPPKCHNIKTYEDSLERAISSAACSSSIVHDIFEVPDIIEVPESSEKNKTCFNGEKCQCKPILEGDNRLKKPDLILEETLESPEEDVIDWIKMNNFLNAKPEKKLCKLRDEMNADCKSPDEYETEWVKKNSLLGANHEKRLCKQRDQTTADCKSALLGQASGVIDYRSKLQQLTQRVEQLESERNNTRHEISEGREEELNFLKELREQLNSIQSEMKSWRPKKSSPSDEVTLLPLTEAMLYFWM</sequence>
<keyword evidence="4" id="KW-0472">Membrane</keyword>
<proteinExistence type="predicted"/>
<dbReference type="Proteomes" id="UP000515121">
    <property type="component" value="Unplaced"/>
</dbReference>
<feature type="coiled-coil region" evidence="5">
    <location>
        <begin position="430"/>
        <end position="482"/>
    </location>
</feature>
<reference evidence="8 9" key="1">
    <citation type="submission" date="2025-04" db="UniProtKB">
        <authorList>
            <consortium name="RefSeq"/>
        </authorList>
    </citation>
    <scope>IDENTIFICATION</scope>
    <source>
        <tissue evidence="8 9">Fruit stalk</tissue>
    </source>
</reference>
<dbReference type="PROSITE" id="PS51775">
    <property type="entry name" value="GTD_BINDING"/>
    <property type="match status" value="1"/>
</dbReference>
<dbReference type="GeneID" id="111286513"/>
<dbReference type="InterPro" id="IPR007656">
    <property type="entry name" value="GTD-bd"/>
</dbReference>
<organism evidence="7 9">
    <name type="scientific">Durio zibethinus</name>
    <name type="common">Durian</name>
    <dbReference type="NCBI Taxonomy" id="66656"/>
    <lineage>
        <taxon>Eukaryota</taxon>
        <taxon>Viridiplantae</taxon>
        <taxon>Streptophyta</taxon>
        <taxon>Embryophyta</taxon>
        <taxon>Tracheophyta</taxon>
        <taxon>Spermatophyta</taxon>
        <taxon>Magnoliopsida</taxon>
        <taxon>eudicotyledons</taxon>
        <taxon>Gunneridae</taxon>
        <taxon>Pentapetalae</taxon>
        <taxon>rosids</taxon>
        <taxon>malvids</taxon>
        <taxon>Malvales</taxon>
        <taxon>Malvaceae</taxon>
        <taxon>Helicteroideae</taxon>
        <taxon>Durio</taxon>
    </lineage>
</organism>
<dbReference type="KEGG" id="dzi:111286513"/>